<keyword evidence="1" id="KW-1133">Transmembrane helix</keyword>
<name>A0ABR5A1Q4_9BACL</name>
<organism evidence="2 3">
    <name type="scientific">Cohnella kolymensis</name>
    <dbReference type="NCBI Taxonomy" id="1590652"/>
    <lineage>
        <taxon>Bacteria</taxon>
        <taxon>Bacillati</taxon>
        <taxon>Bacillota</taxon>
        <taxon>Bacilli</taxon>
        <taxon>Bacillales</taxon>
        <taxon>Paenibacillaceae</taxon>
        <taxon>Cohnella</taxon>
    </lineage>
</organism>
<keyword evidence="1" id="KW-0472">Membrane</keyword>
<evidence type="ECO:0000313" key="3">
    <source>
        <dbReference type="Proteomes" id="UP000054526"/>
    </source>
</evidence>
<dbReference type="RefSeq" id="WP_041066819.1">
    <property type="nucleotide sequence ID" value="NZ_JXAL01000029.1"/>
</dbReference>
<dbReference type="EMBL" id="JXAL01000029">
    <property type="protein sequence ID" value="KIL34583.1"/>
    <property type="molecule type" value="Genomic_DNA"/>
</dbReference>
<dbReference type="Proteomes" id="UP000054526">
    <property type="component" value="Unassembled WGS sequence"/>
</dbReference>
<feature type="transmembrane region" description="Helical" evidence="1">
    <location>
        <begin position="63"/>
        <end position="82"/>
    </location>
</feature>
<evidence type="ECO:0000256" key="1">
    <source>
        <dbReference type="SAM" id="Phobius"/>
    </source>
</evidence>
<accession>A0ABR5A1Q4</accession>
<dbReference type="InterPro" id="IPR010001">
    <property type="entry name" value="BofA"/>
</dbReference>
<gene>
    <name evidence="2" type="ORF">SD71_19210</name>
</gene>
<sequence length="88" mass="9464">MKTFWLSVLAVSALLLILVLVREKAAKGWLTRFGIHLVVSAMALYALNFSGWITGWYVPLNPVTIGAVTLLGVPGIALVLGLQTTLLT</sequence>
<feature type="transmembrane region" description="Helical" evidence="1">
    <location>
        <begin position="6"/>
        <end position="21"/>
    </location>
</feature>
<feature type="transmembrane region" description="Helical" evidence="1">
    <location>
        <begin position="33"/>
        <end position="57"/>
    </location>
</feature>
<reference evidence="2 3" key="1">
    <citation type="submission" date="2014-12" db="EMBL/GenBank/DDBJ databases">
        <title>Draft genome sequence of Cohnella kolymensis strain B-2846.</title>
        <authorList>
            <person name="Karlyshev A.V."/>
            <person name="Kudryashova E.B."/>
        </authorList>
    </citation>
    <scope>NUCLEOTIDE SEQUENCE [LARGE SCALE GENOMIC DNA]</scope>
    <source>
        <strain evidence="2 3">VKM B-2846</strain>
    </source>
</reference>
<evidence type="ECO:0000313" key="2">
    <source>
        <dbReference type="EMBL" id="KIL34583.1"/>
    </source>
</evidence>
<protein>
    <submittedName>
        <fullName evidence="2">Pro-sigmaK processing inhibitor BofA</fullName>
    </submittedName>
</protein>
<comment type="caution">
    <text evidence="2">The sequence shown here is derived from an EMBL/GenBank/DDBJ whole genome shotgun (WGS) entry which is preliminary data.</text>
</comment>
<proteinExistence type="predicted"/>
<dbReference type="Pfam" id="PF07441">
    <property type="entry name" value="BofA"/>
    <property type="match status" value="1"/>
</dbReference>
<keyword evidence="1" id="KW-0812">Transmembrane</keyword>
<keyword evidence="3" id="KW-1185">Reference proteome</keyword>